<dbReference type="EMBL" id="GBXM01101190">
    <property type="protein sequence ID" value="JAH07387.1"/>
    <property type="molecule type" value="Transcribed_RNA"/>
</dbReference>
<evidence type="ECO:0000313" key="1">
    <source>
        <dbReference type="EMBL" id="JAH07387.1"/>
    </source>
</evidence>
<sequence length="14" mass="1656">MTKFEVAQQPLCNF</sequence>
<reference evidence="1" key="1">
    <citation type="submission" date="2014-11" db="EMBL/GenBank/DDBJ databases">
        <authorList>
            <person name="Amaro Gonzalez C."/>
        </authorList>
    </citation>
    <scope>NUCLEOTIDE SEQUENCE</scope>
</reference>
<reference evidence="1" key="2">
    <citation type="journal article" date="2015" name="Fish Shellfish Immunol.">
        <title>Early steps in the European eel (Anguilla anguilla)-Vibrio vulnificus interaction in the gills: Role of the RtxA13 toxin.</title>
        <authorList>
            <person name="Callol A."/>
            <person name="Pajuelo D."/>
            <person name="Ebbesson L."/>
            <person name="Teles M."/>
            <person name="MacKenzie S."/>
            <person name="Amaro C."/>
        </authorList>
    </citation>
    <scope>NUCLEOTIDE SEQUENCE</scope>
</reference>
<organism evidence="1">
    <name type="scientific">Anguilla anguilla</name>
    <name type="common">European freshwater eel</name>
    <name type="synonym">Muraena anguilla</name>
    <dbReference type="NCBI Taxonomy" id="7936"/>
    <lineage>
        <taxon>Eukaryota</taxon>
        <taxon>Metazoa</taxon>
        <taxon>Chordata</taxon>
        <taxon>Craniata</taxon>
        <taxon>Vertebrata</taxon>
        <taxon>Euteleostomi</taxon>
        <taxon>Actinopterygii</taxon>
        <taxon>Neopterygii</taxon>
        <taxon>Teleostei</taxon>
        <taxon>Anguilliformes</taxon>
        <taxon>Anguillidae</taxon>
        <taxon>Anguilla</taxon>
    </lineage>
</organism>
<name>A0A0E9PSZ3_ANGAN</name>
<protein>
    <submittedName>
        <fullName evidence="1">Uncharacterized protein</fullName>
    </submittedName>
</protein>
<proteinExistence type="predicted"/>
<accession>A0A0E9PSZ3</accession>